<dbReference type="OrthoDB" id="4898844at2759"/>
<dbReference type="Proteomes" id="UP000008984">
    <property type="component" value="Unassembled WGS sequence"/>
</dbReference>
<dbReference type="EMBL" id="GL985065">
    <property type="protein sequence ID" value="EGR48485.1"/>
    <property type="molecule type" value="Genomic_DNA"/>
</dbReference>
<evidence type="ECO:0000313" key="1">
    <source>
        <dbReference type="EMBL" id="EGR48485.1"/>
    </source>
</evidence>
<proteinExistence type="predicted"/>
<evidence type="ECO:0000313" key="2">
    <source>
        <dbReference type="Proteomes" id="UP000008984"/>
    </source>
</evidence>
<name>G0RK53_HYPJQ</name>
<dbReference type="KEGG" id="tre:TRIREDRAFT_107973"/>
<dbReference type="GeneID" id="18481569"/>
<dbReference type="HOGENOM" id="CLU_937079_0_0_1"/>
<dbReference type="RefSeq" id="XP_006965879.1">
    <property type="nucleotide sequence ID" value="XM_006965817.1"/>
</dbReference>
<accession>G0RK53</accession>
<reference evidence="1 2" key="1">
    <citation type="journal article" date="2008" name="Nat. Biotechnol.">
        <title>Genome sequencing and analysis of the biomass-degrading fungus Trichoderma reesei (syn. Hypocrea jecorina).</title>
        <authorList>
            <person name="Martinez D."/>
            <person name="Berka R.M."/>
            <person name="Henrissat B."/>
            <person name="Saloheimo M."/>
            <person name="Arvas M."/>
            <person name="Baker S.E."/>
            <person name="Chapman J."/>
            <person name="Chertkov O."/>
            <person name="Coutinho P.M."/>
            <person name="Cullen D."/>
            <person name="Danchin E.G."/>
            <person name="Grigoriev I.V."/>
            <person name="Harris P."/>
            <person name="Jackson M."/>
            <person name="Kubicek C.P."/>
            <person name="Han C.S."/>
            <person name="Ho I."/>
            <person name="Larrondo L.F."/>
            <person name="de Leon A.L."/>
            <person name="Magnuson J.K."/>
            <person name="Merino S."/>
            <person name="Misra M."/>
            <person name="Nelson B."/>
            <person name="Putnam N."/>
            <person name="Robbertse B."/>
            <person name="Salamov A.A."/>
            <person name="Schmoll M."/>
            <person name="Terry A."/>
            <person name="Thayer N."/>
            <person name="Westerholm-Parvinen A."/>
            <person name="Schoch C.L."/>
            <person name="Yao J."/>
            <person name="Barabote R."/>
            <person name="Nelson M.A."/>
            <person name="Detter C."/>
            <person name="Bruce D."/>
            <person name="Kuske C.R."/>
            <person name="Xie G."/>
            <person name="Richardson P."/>
            <person name="Rokhsar D.S."/>
            <person name="Lucas S.M."/>
            <person name="Rubin E.M."/>
            <person name="Dunn-Coleman N."/>
            <person name="Ward M."/>
            <person name="Brettin T.S."/>
        </authorList>
    </citation>
    <scope>NUCLEOTIDE SEQUENCE [LARGE SCALE GENOMIC DNA]</scope>
    <source>
        <strain evidence="1 2">QM6a</strain>
    </source>
</reference>
<dbReference type="AlphaFoldDB" id="G0RK53"/>
<organism evidence="2">
    <name type="scientific">Hypocrea jecorina (strain QM6a)</name>
    <name type="common">Trichoderma reesei</name>
    <dbReference type="NCBI Taxonomy" id="431241"/>
    <lineage>
        <taxon>Eukaryota</taxon>
        <taxon>Fungi</taxon>
        <taxon>Dikarya</taxon>
        <taxon>Ascomycota</taxon>
        <taxon>Pezizomycotina</taxon>
        <taxon>Sordariomycetes</taxon>
        <taxon>Hypocreomycetidae</taxon>
        <taxon>Hypocreales</taxon>
        <taxon>Hypocreaceae</taxon>
        <taxon>Trichoderma</taxon>
    </lineage>
</organism>
<keyword evidence="2" id="KW-1185">Reference proteome</keyword>
<dbReference type="VEuPathDB" id="FungiDB:TRIREDRAFT_107973"/>
<sequence>MSESAPTPTITVTEPERVYDAQPKSLPAMTHKSYLSLVFFTTAWLPFVFKCAATKTSMLNLACMSPASSRATTTRAATLNQTVTSITISAELLAPRTANERVPQAATLPGYMCRRIRRLPAASCRAETHRWSSQRRIVVFPVNNPPLWCLSDQESCSVEIRFDNLSSHSPFDSNYALLNSTKAALIMQMFPRYAETTKHGIPRLKICSWELPLLLWTSNKHAIQERQPHQSLKKEHIPTPLEVFRHKHRPFAKNRYHDTSHGLNSSRIIQTPESQKTRLCTNKFPYPLTSKRGTATI</sequence>
<gene>
    <name evidence="1" type="ORF">TRIREDRAFT_107973</name>
</gene>
<protein>
    <submittedName>
        <fullName evidence="1">Predicted protein</fullName>
    </submittedName>
</protein>